<evidence type="ECO:0000313" key="7">
    <source>
        <dbReference type="Proteomes" id="UP000189911"/>
    </source>
</evidence>
<accession>A0A1G4KD09</accession>
<dbReference type="Proteomes" id="UP000189911">
    <property type="component" value="Chromosome F"/>
</dbReference>
<dbReference type="SUPFAM" id="SSF50978">
    <property type="entry name" value="WD40 repeat-like"/>
    <property type="match status" value="1"/>
</dbReference>
<keyword evidence="1" id="KW-0690">Ribosome biogenesis</keyword>
<reference evidence="7" key="1">
    <citation type="submission" date="2016-03" db="EMBL/GenBank/DDBJ databases">
        <authorList>
            <person name="Devillers Hugo."/>
        </authorList>
    </citation>
    <scope>NUCLEOTIDE SEQUENCE [LARGE SCALE GENOMIC DNA]</scope>
</reference>
<dbReference type="Gene3D" id="2.130.10.10">
    <property type="entry name" value="YVTN repeat-like/Quinoprotein amine dehydrogenase"/>
    <property type="match status" value="3"/>
</dbReference>
<dbReference type="SMART" id="SM00320">
    <property type="entry name" value="WD40"/>
    <property type="match status" value="5"/>
</dbReference>
<dbReference type="PROSITE" id="PS50294">
    <property type="entry name" value="WD_REPEATS_REGION"/>
    <property type="match status" value="2"/>
</dbReference>
<feature type="region of interest" description="Disordered" evidence="5">
    <location>
        <begin position="374"/>
        <end position="422"/>
    </location>
</feature>
<dbReference type="Pfam" id="PF00400">
    <property type="entry name" value="WD40"/>
    <property type="match status" value="3"/>
</dbReference>
<dbReference type="PRINTS" id="PR00320">
    <property type="entry name" value="GPROTEINBRPT"/>
</dbReference>
<feature type="repeat" description="WD" evidence="4">
    <location>
        <begin position="37"/>
        <end position="76"/>
    </location>
</feature>
<protein>
    <submittedName>
        <fullName evidence="6">LANO_0F17304g1_1</fullName>
    </submittedName>
</protein>
<sequence length="422" mass="48190">MPQNQFRIVVGSYEHNLLCLSLNLSLESPIFTPIFHFQAHALSVKCLDISKRYLVSGSNDEHIRIYDLQKRKELGNLMSHQGSITALRFSRGTKVVSKAEGEEIAEPLGRGNSKWLLSASDDHNLVVWRVKDWENFGTLKGHLARINDFDIHPSNRIAISVSEDHSIRLWNLMTIKKAGVLKLKKYNQNGQFVRWCGDNGEFFAVALTNKVLIYRTSTAKVHREIDTGKSSIMHMEIEMIDDQEHIVVGFGNGVVSMYSTNELYSKKDEEEEDKGDEEDEEDEEDEDEEDEKKEAPISPVFTLQGHSNRIKDFKFYTNEFGHYLVTISSDGKIVVWDMATKDQVAVYDCAERLNCLALCDETIEKYETMKKRDAEEAELGEQSEVEEDSENLKQIMLGSKPLKKGKNKKSGSKNKKVDIQLE</sequence>
<dbReference type="InterPro" id="IPR036322">
    <property type="entry name" value="WD40_repeat_dom_sf"/>
</dbReference>
<dbReference type="InterPro" id="IPR015943">
    <property type="entry name" value="WD40/YVTN_repeat-like_dom_sf"/>
</dbReference>
<dbReference type="InterPro" id="IPR019775">
    <property type="entry name" value="WD40_repeat_CS"/>
</dbReference>
<organism evidence="6 7">
    <name type="scientific">Lachancea nothofagi CBS 11611</name>
    <dbReference type="NCBI Taxonomy" id="1266666"/>
    <lineage>
        <taxon>Eukaryota</taxon>
        <taxon>Fungi</taxon>
        <taxon>Dikarya</taxon>
        <taxon>Ascomycota</taxon>
        <taxon>Saccharomycotina</taxon>
        <taxon>Saccharomycetes</taxon>
        <taxon>Saccharomycetales</taxon>
        <taxon>Saccharomycetaceae</taxon>
        <taxon>Lachancea</taxon>
    </lineage>
</organism>
<dbReference type="PANTHER" id="PTHR44675">
    <property type="entry name" value="PAK1 INTERACTING PROTEIN 1"/>
    <property type="match status" value="1"/>
</dbReference>
<dbReference type="GO" id="GO:0042254">
    <property type="term" value="P:ribosome biogenesis"/>
    <property type="evidence" value="ECO:0007669"/>
    <property type="project" value="UniProtKB-KW"/>
</dbReference>
<evidence type="ECO:0000256" key="1">
    <source>
        <dbReference type="ARBA" id="ARBA00022517"/>
    </source>
</evidence>
<dbReference type="AlphaFoldDB" id="A0A1G4KD09"/>
<evidence type="ECO:0000256" key="4">
    <source>
        <dbReference type="PROSITE-ProRule" id="PRU00221"/>
    </source>
</evidence>
<dbReference type="EMBL" id="LT598452">
    <property type="protein sequence ID" value="SCV02371.1"/>
    <property type="molecule type" value="Genomic_DNA"/>
</dbReference>
<feature type="repeat" description="WD" evidence="4">
    <location>
        <begin position="303"/>
        <end position="346"/>
    </location>
</feature>
<proteinExistence type="predicted"/>
<evidence type="ECO:0000256" key="5">
    <source>
        <dbReference type="SAM" id="MobiDB-lite"/>
    </source>
</evidence>
<feature type="region of interest" description="Disordered" evidence="5">
    <location>
        <begin position="265"/>
        <end position="300"/>
    </location>
</feature>
<dbReference type="InterPro" id="IPR001680">
    <property type="entry name" value="WD40_rpt"/>
</dbReference>
<dbReference type="PROSITE" id="PS50082">
    <property type="entry name" value="WD_REPEATS_2"/>
    <property type="match status" value="3"/>
</dbReference>
<dbReference type="OrthoDB" id="308449at2759"/>
<dbReference type="InterPro" id="IPR051959">
    <property type="entry name" value="PAK1-Kinase_Regulator"/>
</dbReference>
<feature type="compositionally biased region" description="Acidic residues" evidence="5">
    <location>
        <begin position="375"/>
        <end position="389"/>
    </location>
</feature>
<keyword evidence="3" id="KW-0677">Repeat</keyword>
<evidence type="ECO:0000256" key="2">
    <source>
        <dbReference type="ARBA" id="ARBA00022574"/>
    </source>
</evidence>
<dbReference type="PANTHER" id="PTHR44675:SF1">
    <property type="entry name" value="P21-ACTIVATED PROTEIN KINASE-INTERACTING PROTEIN 1"/>
    <property type="match status" value="1"/>
</dbReference>
<gene>
    <name evidence="6" type="ORF">LANO_0F17304G</name>
</gene>
<feature type="compositionally biased region" description="Acidic residues" evidence="5">
    <location>
        <begin position="269"/>
        <end position="291"/>
    </location>
</feature>
<keyword evidence="2 4" id="KW-0853">WD repeat</keyword>
<name>A0A1G4KD09_9SACH</name>
<dbReference type="PROSITE" id="PS00678">
    <property type="entry name" value="WD_REPEATS_1"/>
    <property type="match status" value="2"/>
</dbReference>
<dbReference type="InterPro" id="IPR020472">
    <property type="entry name" value="WD40_PAC1"/>
</dbReference>
<evidence type="ECO:0000256" key="3">
    <source>
        <dbReference type="ARBA" id="ARBA00022737"/>
    </source>
</evidence>
<evidence type="ECO:0000313" key="6">
    <source>
        <dbReference type="EMBL" id="SCV02371.1"/>
    </source>
</evidence>
<feature type="compositionally biased region" description="Basic residues" evidence="5">
    <location>
        <begin position="401"/>
        <end position="414"/>
    </location>
</feature>
<feature type="repeat" description="WD" evidence="4">
    <location>
        <begin position="139"/>
        <end position="172"/>
    </location>
</feature>
<keyword evidence="7" id="KW-1185">Reference proteome</keyword>